<evidence type="ECO:0000313" key="2">
    <source>
        <dbReference type="EMBL" id="CAK0875736.1"/>
    </source>
</evidence>
<evidence type="ECO:0000313" key="3">
    <source>
        <dbReference type="Proteomes" id="UP001189429"/>
    </source>
</evidence>
<dbReference type="EMBL" id="CAUYUJ010017549">
    <property type="protein sequence ID" value="CAK0875736.1"/>
    <property type="molecule type" value="Genomic_DNA"/>
</dbReference>
<sequence length="333" mass="34752">MPRTQARRATRRRAPRRGRTAPRPGAAPTRTSSASPRTRRGLADWAGCKPDCTPGVDSTEDDGLPWSCSLLELPAAAEGGGEAACVAEGKDCTASKCCADEGLSCFEKDAYWASCKKSCSPGVDPADEDQTPWSCAVLSPAPAGEGDEGAEPAGKAPAAAASPDPHECAESGSDCTGAKCCKERGVFCFEKDQYFAQCKSNCSMAPDKDGASWTCEMLLSGHAADKAWDQAIGKATWLLNQLRPEAKTALLHGQNGDDMADRWGYLGLVNPQVETRVPEQGEDDAETLRSALSAPLRIAGATQGFEAPGSGPSTATRFPAGLALAATFDPHAA</sequence>
<feature type="compositionally biased region" description="Low complexity" evidence="1">
    <location>
        <begin position="21"/>
        <end position="36"/>
    </location>
</feature>
<dbReference type="Proteomes" id="UP001189429">
    <property type="component" value="Unassembled WGS sequence"/>
</dbReference>
<evidence type="ECO:0008006" key="4">
    <source>
        <dbReference type="Google" id="ProtNLM"/>
    </source>
</evidence>
<feature type="region of interest" description="Disordered" evidence="1">
    <location>
        <begin position="139"/>
        <end position="163"/>
    </location>
</feature>
<organism evidence="2 3">
    <name type="scientific">Prorocentrum cordatum</name>
    <dbReference type="NCBI Taxonomy" id="2364126"/>
    <lineage>
        <taxon>Eukaryota</taxon>
        <taxon>Sar</taxon>
        <taxon>Alveolata</taxon>
        <taxon>Dinophyceae</taxon>
        <taxon>Prorocentrales</taxon>
        <taxon>Prorocentraceae</taxon>
        <taxon>Prorocentrum</taxon>
    </lineage>
</organism>
<comment type="caution">
    <text evidence="2">The sequence shown here is derived from an EMBL/GenBank/DDBJ whole genome shotgun (WGS) entry which is preliminary data.</text>
</comment>
<proteinExistence type="predicted"/>
<gene>
    <name evidence="2" type="ORF">PCOR1329_LOCUS60320</name>
</gene>
<keyword evidence="3" id="KW-1185">Reference proteome</keyword>
<evidence type="ECO:0000256" key="1">
    <source>
        <dbReference type="SAM" id="MobiDB-lite"/>
    </source>
</evidence>
<accession>A0ABN9VQK3</accession>
<feature type="compositionally biased region" description="Low complexity" evidence="1">
    <location>
        <begin position="151"/>
        <end position="163"/>
    </location>
</feature>
<reference evidence="2" key="1">
    <citation type="submission" date="2023-10" db="EMBL/GenBank/DDBJ databases">
        <authorList>
            <person name="Chen Y."/>
            <person name="Shah S."/>
            <person name="Dougan E. K."/>
            <person name="Thang M."/>
            <person name="Chan C."/>
        </authorList>
    </citation>
    <scope>NUCLEOTIDE SEQUENCE [LARGE SCALE GENOMIC DNA]</scope>
</reference>
<feature type="non-terminal residue" evidence="2">
    <location>
        <position position="333"/>
    </location>
</feature>
<name>A0ABN9VQK3_9DINO</name>
<protein>
    <recommendedName>
        <fullName evidence="4">Cellulase</fullName>
    </recommendedName>
</protein>
<feature type="region of interest" description="Disordered" evidence="1">
    <location>
        <begin position="1"/>
        <end position="60"/>
    </location>
</feature>
<feature type="compositionally biased region" description="Basic residues" evidence="1">
    <location>
        <begin position="1"/>
        <end position="20"/>
    </location>
</feature>